<proteinExistence type="predicted"/>
<dbReference type="EMBL" id="OFSN01000070">
    <property type="protein sequence ID" value="SOY78384.1"/>
    <property type="molecule type" value="Genomic_DNA"/>
</dbReference>
<evidence type="ECO:0000313" key="4">
    <source>
        <dbReference type="Proteomes" id="UP000257016"/>
    </source>
</evidence>
<dbReference type="Proteomes" id="UP000256297">
    <property type="component" value="Unassembled WGS sequence"/>
</dbReference>
<comment type="caution">
    <text evidence="2">The sequence shown here is derived from an EMBL/GenBank/DDBJ whole genome shotgun (WGS) entry which is preliminary data.</text>
</comment>
<dbReference type="AlphaFoldDB" id="A0A375CSH2"/>
<gene>
    <name evidence="2" type="ORF">CBM2586_U40005</name>
    <name evidence="1" type="ORF">CBM2589_U70004</name>
</gene>
<dbReference type="EMBL" id="OFSP01000084">
    <property type="protein sequence ID" value="SOY78291.1"/>
    <property type="molecule type" value="Genomic_DNA"/>
</dbReference>
<evidence type="ECO:0000313" key="1">
    <source>
        <dbReference type="EMBL" id="SOY78291.1"/>
    </source>
</evidence>
<organism evidence="2 4">
    <name type="scientific">Cupriavidus taiwanensis</name>
    <dbReference type="NCBI Taxonomy" id="164546"/>
    <lineage>
        <taxon>Bacteria</taxon>
        <taxon>Pseudomonadati</taxon>
        <taxon>Pseudomonadota</taxon>
        <taxon>Betaproteobacteria</taxon>
        <taxon>Burkholderiales</taxon>
        <taxon>Burkholderiaceae</taxon>
        <taxon>Cupriavidus</taxon>
    </lineage>
</organism>
<reference evidence="3 4" key="2">
    <citation type="submission" date="2018-01" db="EMBL/GenBank/DDBJ databases">
        <authorList>
            <person name="Gaut B.S."/>
            <person name="Morton B.R."/>
            <person name="Clegg M.T."/>
            <person name="Duvall M.R."/>
        </authorList>
    </citation>
    <scope>NUCLEOTIDE SEQUENCE [LARGE SCALE GENOMIC DNA]</scope>
</reference>
<evidence type="ECO:0000313" key="3">
    <source>
        <dbReference type="Proteomes" id="UP000256297"/>
    </source>
</evidence>
<dbReference type="Proteomes" id="UP000257016">
    <property type="component" value="Unassembled WGS sequence"/>
</dbReference>
<protein>
    <submittedName>
        <fullName evidence="2">Uncharacterized protein</fullName>
    </submittedName>
</protein>
<reference evidence="2" key="1">
    <citation type="submission" date="2018-01" db="EMBL/GenBank/DDBJ databases">
        <authorList>
            <person name="Clerissi C."/>
        </authorList>
    </citation>
    <scope>NUCLEOTIDE SEQUENCE</scope>
    <source>
        <strain evidence="2">Cupriavidus taiwanensis LMG 19430</strain>
        <strain evidence="1">Cupriavidus taiwanensis STM 3521</strain>
    </source>
</reference>
<evidence type="ECO:0000313" key="2">
    <source>
        <dbReference type="EMBL" id="SOY78384.1"/>
    </source>
</evidence>
<sequence>MLETQEPAAKEWQLRITRMGYSHHLLATQFGWPCLVGEPRGEAEREFAPKTNAPWLRRSTLEDCIEKTPFVLETCERVVGEFITNRCSGHTYSSFQAKALHTNRNVAYGATRPLRPSQLPYQQKIC</sequence>
<name>A0A375CSH2_9BURK</name>
<accession>A0A375CSH2</accession>